<evidence type="ECO:0000256" key="3">
    <source>
        <dbReference type="ARBA" id="ARBA00022722"/>
    </source>
</evidence>
<keyword evidence="3" id="KW-0540">Nuclease</keyword>
<dbReference type="CDD" id="cd20078">
    <property type="entry name" value="XPF_nuclease_XPF_euk"/>
    <property type="match status" value="1"/>
</dbReference>
<feature type="compositionally biased region" description="Polar residues" evidence="10">
    <location>
        <begin position="888"/>
        <end position="908"/>
    </location>
</feature>
<protein>
    <recommendedName>
        <fullName evidence="11">ERCC4 domain-containing protein</fullName>
    </recommendedName>
</protein>
<dbReference type="SMART" id="SM00891">
    <property type="entry name" value="ERCC4"/>
    <property type="match status" value="1"/>
</dbReference>
<evidence type="ECO:0000256" key="9">
    <source>
        <dbReference type="ARBA" id="ARBA00023242"/>
    </source>
</evidence>
<dbReference type="SUPFAM" id="SSF47781">
    <property type="entry name" value="RuvA domain 2-like"/>
    <property type="match status" value="1"/>
</dbReference>
<dbReference type="GO" id="GO:0003697">
    <property type="term" value="F:single-stranded DNA binding"/>
    <property type="evidence" value="ECO:0007669"/>
    <property type="project" value="TreeGrafter"/>
</dbReference>
<dbReference type="GO" id="GO:0003684">
    <property type="term" value="F:damaged DNA binding"/>
    <property type="evidence" value="ECO:0007669"/>
    <property type="project" value="TreeGrafter"/>
</dbReference>
<dbReference type="OrthoDB" id="361020at2759"/>
<feature type="region of interest" description="Disordered" evidence="10">
    <location>
        <begin position="485"/>
        <end position="578"/>
    </location>
</feature>
<comment type="similarity">
    <text evidence="2">Belongs to the XPF family.</text>
</comment>
<dbReference type="InterPro" id="IPR047520">
    <property type="entry name" value="XPF_nuclease"/>
</dbReference>
<feature type="region of interest" description="Disordered" evidence="10">
    <location>
        <begin position="373"/>
        <end position="398"/>
    </location>
</feature>
<evidence type="ECO:0000256" key="4">
    <source>
        <dbReference type="ARBA" id="ARBA00022759"/>
    </source>
</evidence>
<keyword evidence="8" id="KW-0234">DNA repair</keyword>
<keyword evidence="9" id="KW-0539">Nucleus</keyword>
<feature type="compositionally biased region" description="Basic and acidic residues" evidence="10">
    <location>
        <begin position="382"/>
        <end position="391"/>
    </location>
</feature>
<keyword evidence="7" id="KW-0238">DNA-binding</keyword>
<evidence type="ECO:0000256" key="2">
    <source>
        <dbReference type="ARBA" id="ARBA00010015"/>
    </source>
</evidence>
<comment type="caution">
    <text evidence="12">The sequence shown here is derived from an EMBL/GenBank/DDBJ whole genome shotgun (WGS) entry which is preliminary data.</text>
</comment>
<evidence type="ECO:0000256" key="7">
    <source>
        <dbReference type="ARBA" id="ARBA00023125"/>
    </source>
</evidence>
<proteinExistence type="inferred from homology"/>
<dbReference type="InterPro" id="IPR010994">
    <property type="entry name" value="RuvA_2-like"/>
</dbReference>
<evidence type="ECO:0000256" key="6">
    <source>
        <dbReference type="ARBA" id="ARBA00022801"/>
    </source>
</evidence>
<feature type="compositionally biased region" description="Basic and acidic residues" evidence="10">
    <location>
        <begin position="517"/>
        <end position="545"/>
    </location>
</feature>
<dbReference type="GO" id="GO:0000724">
    <property type="term" value="P:double-strand break repair via homologous recombination"/>
    <property type="evidence" value="ECO:0007669"/>
    <property type="project" value="TreeGrafter"/>
</dbReference>
<dbReference type="GO" id="GO:1901255">
    <property type="term" value="P:nucleotide-excision repair involved in interstrand cross-link repair"/>
    <property type="evidence" value="ECO:0007669"/>
    <property type="project" value="TreeGrafter"/>
</dbReference>
<evidence type="ECO:0000259" key="11">
    <source>
        <dbReference type="SMART" id="SM00891"/>
    </source>
</evidence>
<dbReference type="GO" id="GO:0000014">
    <property type="term" value="F:single-stranded DNA endodeoxyribonuclease activity"/>
    <property type="evidence" value="ECO:0007669"/>
    <property type="project" value="TreeGrafter"/>
</dbReference>
<dbReference type="SUPFAM" id="SSF52980">
    <property type="entry name" value="Restriction endonuclease-like"/>
    <property type="match status" value="1"/>
</dbReference>
<keyword evidence="6" id="KW-0378">Hydrolase</keyword>
<reference evidence="12 13" key="1">
    <citation type="journal article" date="2020" name="ISME J.">
        <title>Uncovering the hidden diversity of litter-decomposition mechanisms in mushroom-forming fungi.</title>
        <authorList>
            <person name="Floudas D."/>
            <person name="Bentzer J."/>
            <person name="Ahren D."/>
            <person name="Johansson T."/>
            <person name="Persson P."/>
            <person name="Tunlid A."/>
        </authorList>
    </citation>
    <scope>NUCLEOTIDE SEQUENCE [LARGE SCALE GENOMIC DNA]</scope>
    <source>
        <strain evidence="12 13">CBS 146.42</strain>
    </source>
</reference>
<dbReference type="PANTHER" id="PTHR10150">
    <property type="entry name" value="DNA REPAIR ENDONUCLEASE XPF"/>
    <property type="match status" value="1"/>
</dbReference>
<dbReference type="EMBL" id="JAACJO010000036">
    <property type="protein sequence ID" value="KAF5346052.1"/>
    <property type="molecule type" value="Genomic_DNA"/>
</dbReference>
<dbReference type="Gene3D" id="1.10.150.20">
    <property type="entry name" value="5' to 3' exonuclease, C-terminal subdomain"/>
    <property type="match status" value="1"/>
</dbReference>
<evidence type="ECO:0000256" key="1">
    <source>
        <dbReference type="ARBA" id="ARBA00004123"/>
    </source>
</evidence>
<dbReference type="PANTHER" id="PTHR10150:SF0">
    <property type="entry name" value="DNA REPAIR ENDONUCLEASE XPF"/>
    <property type="match status" value="1"/>
</dbReference>
<name>A0A8H5CQD6_9AGAR</name>
<organism evidence="12 13">
    <name type="scientific">Leucocoprinus leucothites</name>
    <dbReference type="NCBI Taxonomy" id="201217"/>
    <lineage>
        <taxon>Eukaryota</taxon>
        <taxon>Fungi</taxon>
        <taxon>Dikarya</taxon>
        <taxon>Basidiomycota</taxon>
        <taxon>Agaricomycotina</taxon>
        <taxon>Agaricomycetes</taxon>
        <taxon>Agaricomycetidae</taxon>
        <taxon>Agaricales</taxon>
        <taxon>Agaricineae</taxon>
        <taxon>Agaricaceae</taxon>
        <taxon>Leucocoprinus</taxon>
    </lineage>
</organism>
<dbReference type="Proteomes" id="UP000559027">
    <property type="component" value="Unassembled WGS sequence"/>
</dbReference>
<accession>A0A8H5CQD6</accession>
<dbReference type="GO" id="GO:0000110">
    <property type="term" value="C:nucleotide-excision repair factor 1 complex"/>
    <property type="evidence" value="ECO:0007669"/>
    <property type="project" value="TreeGrafter"/>
</dbReference>
<keyword evidence="4" id="KW-0255">Endonuclease</keyword>
<keyword evidence="5" id="KW-0227">DNA damage</keyword>
<feature type="region of interest" description="Disordered" evidence="10">
    <location>
        <begin position="885"/>
        <end position="908"/>
    </location>
</feature>
<sequence>MSTLLPFHKAIIEEIHDPATSDLLILARGLGLRRIICTLMKIYDSNKNLVLLVNASPEEESAIGEELGITGCRRPGLRVLGYETPSKERQELYKQGGLISVTSRILVVDMLQGDIPVHLITGLIILHAERITPLVAEAFIVRLFREKNKIGFIKAFTDQPEHITSGMSPLKNVMKELQLRRVHLYPRFHEYINKTLERRRADVVELSQPLSDSMSDIHSAIIQCMTTTLSELKRSNANLDLDDLNVENAYFRSFDAIVRYQLASVWHKVGPKTKQLINDLNVLRQLLFYLLSYDALSFHAYLETIIESNTLSASGAARVHQSPWLLTDAASMMFDTAQRRCFKTIVPPEEKAVISPPVIDLDDDEEAWAALDELDRTNSTSDKGKGREKPNPRPAWLPKTMQPILEDQPKWDLLSEVLLEIESETIRFQSNLKPGQMPGNDTVLIMTSSTRSCDLIRDFLDDMDPDAEPGRKGVKMMQKRLRGYLGWRGRLGSQDPIGPRTGNPANKSGSSGSANGKGKEREKGRDEVVSEALRKKDREKEEKAAGRRRMRGGAPGGGSSRNGNAGDAGAGSNADGTQGNEVIYVDKIDDVMTLWSNDSSDPTATLTSLNNEIDLELLTREDFETAYGILPAEQTIVIRAYSDDTDDRMLAEIQPRFVIMFEPCVEFIRRIEVYRSSYAGLALRVYHMVYANSCEEHRYLAAIRKEKEAFERLVKERGVCISTSNLYPILTHTDAIQTMLLTLEERKEPGSATAGDSAVKTINTRLAGGRRELSKEPSKIIIDMREFRSTLPSLLHASGVYIIPATLTVGDYILTPDICVERKSLADLVQSFNSGRLYNQCEVMSVHYKHPVLLIEFEEDKAFSLNFISEMKSYVKPTSKYPKKPANRATTFGASISDPTNDPGSSSGPTIQAKLVLLTLSFPRLRVIWSSSPYATSDIFTDLKKNQPEPDQIKAIVTGADWDPDVGKGVNAVAEELLRSLPGIGSGVGAGGSVAGAVMRKCKSVKELCELSEEEVKALIGVGPGRVLYEFLHKGE</sequence>
<dbReference type="Pfam" id="PF02732">
    <property type="entry name" value="ERCC4"/>
    <property type="match status" value="1"/>
</dbReference>
<evidence type="ECO:0000313" key="12">
    <source>
        <dbReference type="EMBL" id="KAF5346052.1"/>
    </source>
</evidence>
<feature type="domain" description="ERCC4" evidence="11">
    <location>
        <begin position="779"/>
        <end position="859"/>
    </location>
</feature>
<evidence type="ECO:0000256" key="8">
    <source>
        <dbReference type="ARBA" id="ARBA00023204"/>
    </source>
</evidence>
<feature type="compositionally biased region" description="Low complexity" evidence="10">
    <location>
        <begin position="505"/>
        <end position="516"/>
    </location>
</feature>
<dbReference type="InterPro" id="IPR011335">
    <property type="entry name" value="Restrct_endonuc-II-like"/>
</dbReference>
<evidence type="ECO:0000256" key="10">
    <source>
        <dbReference type="SAM" id="MobiDB-lite"/>
    </source>
</evidence>
<keyword evidence="13" id="KW-1185">Reference proteome</keyword>
<dbReference type="Gene3D" id="3.40.50.10130">
    <property type="match status" value="1"/>
</dbReference>
<comment type="subcellular location">
    <subcellularLocation>
        <location evidence="1">Nucleus</location>
    </subcellularLocation>
</comment>
<dbReference type="GO" id="GO:0000712">
    <property type="term" value="P:resolution of meiotic recombination intermediates"/>
    <property type="evidence" value="ECO:0007669"/>
    <property type="project" value="TreeGrafter"/>
</dbReference>
<feature type="compositionally biased region" description="Low complexity" evidence="10">
    <location>
        <begin position="561"/>
        <end position="576"/>
    </location>
</feature>
<gene>
    <name evidence="12" type="ORF">D9756_010827</name>
</gene>
<evidence type="ECO:0000313" key="13">
    <source>
        <dbReference type="Proteomes" id="UP000559027"/>
    </source>
</evidence>
<dbReference type="AlphaFoldDB" id="A0A8H5CQD6"/>
<dbReference type="InterPro" id="IPR006166">
    <property type="entry name" value="ERCC4_domain"/>
</dbReference>
<evidence type="ECO:0000256" key="5">
    <source>
        <dbReference type="ARBA" id="ARBA00022763"/>
    </source>
</evidence>